<feature type="transmembrane region" description="Helical" evidence="1">
    <location>
        <begin position="17"/>
        <end position="38"/>
    </location>
</feature>
<dbReference type="RefSeq" id="WP_123391902.1">
    <property type="nucleotide sequence ID" value="NZ_RKHO01000001.1"/>
</dbReference>
<dbReference type="PANTHER" id="PTHR35788:SF1">
    <property type="entry name" value="EXPORTED PROTEIN"/>
    <property type="match status" value="1"/>
</dbReference>
<name>A0A3N2CXW5_9ACTN</name>
<keyword evidence="1" id="KW-0812">Transmembrane</keyword>
<gene>
    <name evidence="3" type="ORF">EDD33_3155</name>
</gene>
<reference evidence="3 4" key="1">
    <citation type="submission" date="2018-11" db="EMBL/GenBank/DDBJ databases">
        <title>Sequencing the genomes of 1000 actinobacteria strains.</title>
        <authorList>
            <person name="Klenk H.-P."/>
        </authorList>
    </citation>
    <scope>NUCLEOTIDE SEQUENCE [LARGE SCALE GENOMIC DNA]</scope>
    <source>
        <strain evidence="3 4">DSM 12652</strain>
    </source>
</reference>
<evidence type="ECO:0000313" key="4">
    <source>
        <dbReference type="Proteomes" id="UP000281738"/>
    </source>
</evidence>
<keyword evidence="4" id="KW-1185">Reference proteome</keyword>
<accession>A0A3N2CXW5</accession>
<dbReference type="InterPro" id="IPR007391">
    <property type="entry name" value="Vancomycin_resist_VanW"/>
</dbReference>
<evidence type="ECO:0000256" key="1">
    <source>
        <dbReference type="SAM" id="Phobius"/>
    </source>
</evidence>
<dbReference type="Pfam" id="PF12229">
    <property type="entry name" value="PG_binding_4"/>
    <property type="match status" value="1"/>
</dbReference>
<dbReference type="Proteomes" id="UP000281738">
    <property type="component" value="Unassembled WGS sequence"/>
</dbReference>
<sequence>MAEEHPTSRGPARRRRAALGGVGLVGLVALVWLGVGLWGGDRMPRGTSVGGVAVGGLDRDRAQARLESELGERAARQVRLTYADGRVEPVDLREAGGRLDLEDTLDRASGGARFAPARVWALVAGGDQLAPTVRFDSARLDATLDTLTDGLRRPAVEGTVRFRDGEARPVIGRAGAAVDRDATEQLLQDRFLRGGRVPLPVVEVEPDVSEAEVRAAMRDVARPAMSGPVALVLEGRELQAPPRLFGRGLRMVERDGDLVPEVDGERMIEALAPVVAQVGRAPVDATVEIRDGRPRVVPSRPGLELDPAELEEGFVEAATASGEKRRLQVDGRRARPDLTTGEARELGVREKVSSFTTNFPYAEYRNVNLSRAAELIDGTLLLPGETFSLNGIVGERTAENGFTEGYVVSDGIFRKDLGGGVSQIATTTFNAMFFAGLQDVEHKPHSVYIDRYPEGREATVAWPTLDMSFKNDSPHGVLVTASVTPSTPGTQGAATVEMWSTKRWDVESRTSDRYAFTSPATRTLDDEDCEAATGTGGFSVDVFRDFKRPGSAKVLRTEKFHTDYIPADTVVCEPPG</sequence>
<keyword evidence="1" id="KW-1133">Transmembrane helix</keyword>
<dbReference type="OrthoDB" id="9813301at2"/>
<dbReference type="PANTHER" id="PTHR35788">
    <property type="entry name" value="EXPORTED PROTEIN-RELATED"/>
    <property type="match status" value="1"/>
</dbReference>
<protein>
    <submittedName>
        <fullName evidence="3">Vancomycin resistance protein YoaR</fullName>
    </submittedName>
</protein>
<dbReference type="InterPro" id="IPR022029">
    <property type="entry name" value="YoaR-like_PG-bd"/>
</dbReference>
<dbReference type="Pfam" id="PF04294">
    <property type="entry name" value="VanW"/>
    <property type="match status" value="1"/>
</dbReference>
<dbReference type="EMBL" id="RKHO01000001">
    <property type="protein sequence ID" value="ROR92268.1"/>
    <property type="molecule type" value="Genomic_DNA"/>
</dbReference>
<comment type="caution">
    <text evidence="3">The sequence shown here is derived from an EMBL/GenBank/DDBJ whole genome shotgun (WGS) entry which is preliminary data.</text>
</comment>
<feature type="domain" description="YoaR-like putative peptidoglycan binding" evidence="2">
    <location>
        <begin position="255"/>
        <end position="323"/>
    </location>
</feature>
<keyword evidence="1" id="KW-0472">Membrane</keyword>
<organism evidence="3 4">
    <name type="scientific">Nocardioides aurantiacus</name>
    <dbReference type="NCBI Taxonomy" id="86796"/>
    <lineage>
        <taxon>Bacteria</taxon>
        <taxon>Bacillati</taxon>
        <taxon>Actinomycetota</taxon>
        <taxon>Actinomycetes</taxon>
        <taxon>Propionibacteriales</taxon>
        <taxon>Nocardioidaceae</taxon>
        <taxon>Nocardioides</taxon>
    </lineage>
</organism>
<evidence type="ECO:0000313" key="3">
    <source>
        <dbReference type="EMBL" id="ROR92268.1"/>
    </source>
</evidence>
<proteinExistence type="predicted"/>
<dbReference type="InterPro" id="IPR052913">
    <property type="entry name" value="Glycopeptide_resist_protein"/>
</dbReference>
<evidence type="ECO:0000259" key="2">
    <source>
        <dbReference type="Pfam" id="PF12229"/>
    </source>
</evidence>
<dbReference type="AlphaFoldDB" id="A0A3N2CXW5"/>